<dbReference type="EMBL" id="BK015906">
    <property type="protein sequence ID" value="DAF84606.1"/>
    <property type="molecule type" value="Genomic_DNA"/>
</dbReference>
<reference evidence="1" key="1">
    <citation type="journal article" date="2021" name="Proc. Natl. Acad. Sci. U.S.A.">
        <title>A Catalog of Tens of Thousands of Viruses from Human Metagenomes Reveals Hidden Associations with Chronic Diseases.</title>
        <authorList>
            <person name="Tisza M.J."/>
            <person name="Buck C.B."/>
        </authorList>
    </citation>
    <scope>NUCLEOTIDE SEQUENCE</scope>
    <source>
        <strain evidence="1">CtY1522</strain>
    </source>
</reference>
<name>A0A8S5TQW6_9CAUD</name>
<organism evidence="1">
    <name type="scientific">Myoviridae sp. ctY1522</name>
    <dbReference type="NCBI Taxonomy" id="2825124"/>
    <lineage>
        <taxon>Viruses</taxon>
        <taxon>Duplodnaviria</taxon>
        <taxon>Heunggongvirae</taxon>
        <taxon>Uroviricota</taxon>
        <taxon>Caudoviricetes</taxon>
    </lineage>
</organism>
<protein>
    <submittedName>
        <fullName evidence="1">Uncharacterized protein</fullName>
    </submittedName>
</protein>
<evidence type="ECO:0000313" key="1">
    <source>
        <dbReference type="EMBL" id="DAF84606.1"/>
    </source>
</evidence>
<proteinExistence type="predicted"/>
<accession>A0A8S5TQW6</accession>
<sequence length="240" mass="26852">MAGTEAQRISQLYNYLFRVSQTLNYALQNIGPENMSEEYRQSVASSTAQQDQKMDDQYRAVKSIVIKTANIIRSETDQLLAQLAKTYVAKSEFGAYDEAIKALIQATADGIVQNYNLSSVLTTSDPEIAGFREWKITSDQYIHSGLLYYDEENLPVFGVAVGNNLTYVEVDGVKTVKKENLAATFTAEKVSFWQGGREAAYLSNKRLYVLDAEFLKSVQIGKFAFIPRANGNLSFMKVVD</sequence>